<dbReference type="Proteomes" id="UP000222542">
    <property type="component" value="Unassembled WGS sequence"/>
</dbReference>
<dbReference type="PANTHER" id="PTHR31044">
    <property type="entry name" value="BETA-1,3 GLUCANASE"/>
    <property type="match status" value="1"/>
</dbReference>
<keyword evidence="4" id="KW-1185">Reference proteome</keyword>
<sequence length="333" mass="36182">MAEEYVKPLLEFFQHVNARYVVSTTRDLDEKIETLMNNHLGSMKKLGNFSLSKIFLISENPKLVRPLCRKLLTFDSKYIIPTRPTPLAPNPNQPSPAFAPNSPLPPLIGNISPPFAPEMAPPLFNPISPSYGPHLPPCIPSHGGVGGPVGAPAIGGGGLHGSDGLCPTGSCYYPDTVVAHASYAFNSYWQKTKSIGGTCGFGGTAMLINSDPNSTMSLAQKQGETSSNPTVMHGHTKLQPQKLARAAKGCGPPIKLPKQPLRPCRTGCCKTRALLIKLLSKYKFGQKHGKQLVSSMLLRSINRILLFVELRDLCEKQSKSIYLQCEPKNWILG</sequence>
<keyword evidence="1" id="KW-0732">Signal</keyword>
<dbReference type="InterPro" id="IPR044788">
    <property type="entry name" value="X8_dom_prot"/>
</dbReference>
<dbReference type="AlphaFoldDB" id="A0A2G2YUF9"/>
<gene>
    <name evidence="3" type="ORF">T459_24167</name>
</gene>
<evidence type="ECO:0000313" key="4">
    <source>
        <dbReference type="Proteomes" id="UP000222542"/>
    </source>
</evidence>
<name>A0A2G2YUF9_CAPAN</name>
<reference evidence="3 4" key="2">
    <citation type="journal article" date="2017" name="Genome Biol.">
        <title>New reference genome sequences of hot pepper reveal the massive evolution of plant disease-resistance genes by retroduplication.</title>
        <authorList>
            <person name="Kim S."/>
            <person name="Park J."/>
            <person name="Yeom S.I."/>
            <person name="Kim Y.M."/>
            <person name="Seo E."/>
            <person name="Kim K.T."/>
            <person name="Kim M.S."/>
            <person name="Lee J.M."/>
            <person name="Cheong K."/>
            <person name="Shin H.S."/>
            <person name="Kim S.B."/>
            <person name="Han K."/>
            <person name="Lee J."/>
            <person name="Park M."/>
            <person name="Lee H.A."/>
            <person name="Lee H.Y."/>
            <person name="Lee Y."/>
            <person name="Oh S."/>
            <person name="Lee J.H."/>
            <person name="Choi E."/>
            <person name="Choi E."/>
            <person name="Lee S.E."/>
            <person name="Jeon J."/>
            <person name="Kim H."/>
            <person name="Choi G."/>
            <person name="Song H."/>
            <person name="Lee J."/>
            <person name="Lee S.C."/>
            <person name="Kwon J.K."/>
            <person name="Lee H.Y."/>
            <person name="Koo N."/>
            <person name="Hong Y."/>
            <person name="Kim R.W."/>
            <person name="Kang W.H."/>
            <person name="Huh J.H."/>
            <person name="Kang B.C."/>
            <person name="Yang T.J."/>
            <person name="Lee Y.H."/>
            <person name="Bennetzen J.L."/>
            <person name="Choi D."/>
        </authorList>
    </citation>
    <scope>NUCLEOTIDE SEQUENCE [LARGE SCALE GENOMIC DNA]</scope>
    <source>
        <strain evidence="4">cv. CM334</strain>
    </source>
</reference>
<accession>A0A2G2YUF9</accession>
<feature type="domain" description="X8" evidence="2">
    <location>
        <begin position="136"/>
        <end position="217"/>
    </location>
</feature>
<dbReference type="PANTHER" id="PTHR31044:SF140">
    <property type="entry name" value="EXPRESSED PROTEIN"/>
    <property type="match status" value="1"/>
</dbReference>
<evidence type="ECO:0000259" key="2">
    <source>
        <dbReference type="SMART" id="SM00768"/>
    </source>
</evidence>
<protein>
    <recommendedName>
        <fullName evidence="2">X8 domain-containing protein</fullName>
    </recommendedName>
</protein>
<dbReference type="InterPro" id="IPR012946">
    <property type="entry name" value="X8"/>
</dbReference>
<dbReference type="Pfam" id="PF07983">
    <property type="entry name" value="X8"/>
    <property type="match status" value="1"/>
</dbReference>
<dbReference type="Gramene" id="PHT73382">
    <property type="protein sequence ID" value="PHT73382"/>
    <property type="gene ID" value="T459_24167"/>
</dbReference>
<evidence type="ECO:0000256" key="1">
    <source>
        <dbReference type="ARBA" id="ARBA00022729"/>
    </source>
</evidence>
<comment type="caution">
    <text evidence="3">The sequence shown here is derived from an EMBL/GenBank/DDBJ whole genome shotgun (WGS) entry which is preliminary data.</text>
</comment>
<evidence type="ECO:0000313" key="3">
    <source>
        <dbReference type="EMBL" id="PHT73382.1"/>
    </source>
</evidence>
<dbReference type="GO" id="GO:0009506">
    <property type="term" value="C:plasmodesma"/>
    <property type="evidence" value="ECO:0007669"/>
    <property type="project" value="UniProtKB-ARBA"/>
</dbReference>
<reference evidence="3 4" key="1">
    <citation type="journal article" date="2014" name="Nat. Genet.">
        <title>Genome sequence of the hot pepper provides insights into the evolution of pungency in Capsicum species.</title>
        <authorList>
            <person name="Kim S."/>
            <person name="Park M."/>
            <person name="Yeom S.I."/>
            <person name="Kim Y.M."/>
            <person name="Lee J.M."/>
            <person name="Lee H.A."/>
            <person name="Seo E."/>
            <person name="Choi J."/>
            <person name="Cheong K."/>
            <person name="Kim K.T."/>
            <person name="Jung K."/>
            <person name="Lee G.W."/>
            <person name="Oh S.K."/>
            <person name="Bae C."/>
            <person name="Kim S.B."/>
            <person name="Lee H.Y."/>
            <person name="Kim S.Y."/>
            <person name="Kim M.S."/>
            <person name="Kang B.C."/>
            <person name="Jo Y.D."/>
            <person name="Yang H.B."/>
            <person name="Jeong H.J."/>
            <person name="Kang W.H."/>
            <person name="Kwon J.K."/>
            <person name="Shin C."/>
            <person name="Lim J.Y."/>
            <person name="Park J.H."/>
            <person name="Huh J.H."/>
            <person name="Kim J.S."/>
            <person name="Kim B.D."/>
            <person name="Cohen O."/>
            <person name="Paran I."/>
            <person name="Suh M.C."/>
            <person name="Lee S.B."/>
            <person name="Kim Y.K."/>
            <person name="Shin Y."/>
            <person name="Noh S.J."/>
            <person name="Park J."/>
            <person name="Seo Y.S."/>
            <person name="Kwon S.Y."/>
            <person name="Kim H.A."/>
            <person name="Park J.M."/>
            <person name="Kim H.J."/>
            <person name="Choi S.B."/>
            <person name="Bosland P.W."/>
            <person name="Reeves G."/>
            <person name="Jo S.H."/>
            <person name="Lee B.W."/>
            <person name="Cho H.T."/>
            <person name="Choi H.S."/>
            <person name="Lee M.S."/>
            <person name="Yu Y."/>
            <person name="Do Choi Y."/>
            <person name="Park B.S."/>
            <person name="van Deynze A."/>
            <person name="Ashrafi H."/>
            <person name="Hill T."/>
            <person name="Kim W.T."/>
            <person name="Pai H.S."/>
            <person name="Ahn H.K."/>
            <person name="Yeam I."/>
            <person name="Giovannoni J.J."/>
            <person name="Rose J.K."/>
            <person name="Sorensen I."/>
            <person name="Lee S.J."/>
            <person name="Kim R.W."/>
            <person name="Choi I.Y."/>
            <person name="Choi B.S."/>
            <person name="Lim J.S."/>
            <person name="Lee Y.H."/>
            <person name="Choi D."/>
        </authorList>
    </citation>
    <scope>NUCLEOTIDE SEQUENCE [LARGE SCALE GENOMIC DNA]</scope>
    <source>
        <strain evidence="4">cv. CM334</strain>
    </source>
</reference>
<organism evidence="3 4">
    <name type="scientific">Capsicum annuum</name>
    <name type="common">Capsicum pepper</name>
    <dbReference type="NCBI Taxonomy" id="4072"/>
    <lineage>
        <taxon>Eukaryota</taxon>
        <taxon>Viridiplantae</taxon>
        <taxon>Streptophyta</taxon>
        <taxon>Embryophyta</taxon>
        <taxon>Tracheophyta</taxon>
        <taxon>Spermatophyta</taxon>
        <taxon>Magnoliopsida</taxon>
        <taxon>eudicotyledons</taxon>
        <taxon>Gunneridae</taxon>
        <taxon>Pentapetalae</taxon>
        <taxon>asterids</taxon>
        <taxon>lamiids</taxon>
        <taxon>Solanales</taxon>
        <taxon>Solanaceae</taxon>
        <taxon>Solanoideae</taxon>
        <taxon>Capsiceae</taxon>
        <taxon>Capsicum</taxon>
    </lineage>
</organism>
<proteinExistence type="predicted"/>
<dbReference type="EMBL" id="AYRZ02000009">
    <property type="protein sequence ID" value="PHT73382.1"/>
    <property type="molecule type" value="Genomic_DNA"/>
</dbReference>
<dbReference type="SMART" id="SM00768">
    <property type="entry name" value="X8"/>
    <property type="match status" value="1"/>
</dbReference>